<accession>A0A1E3SNI1</accession>
<dbReference type="Pfam" id="PF00823">
    <property type="entry name" value="PPE"/>
    <property type="match status" value="1"/>
</dbReference>
<dbReference type="Gene3D" id="1.20.1260.20">
    <property type="entry name" value="PPE superfamily"/>
    <property type="match status" value="1"/>
</dbReference>
<sequence>MDFAALPPEVNSARIYSGPGAGPMLSAVTAWDVIAGELYSAATDYTSVVTSLTAGPWRGPAAQSMAAAVTIHITWLIATAGRAERTAGQARAAATAFGTVFAMTVPPQVVAANRSLWVSLVAGNVLGQNTPAIATTDAEYAEMWAQDVTAMYEYAAASARAATLTPFARSNRLPGDITATHFIG</sequence>
<comment type="similarity">
    <text evidence="1">Belongs to the mycobacterial PPE family.</text>
</comment>
<dbReference type="FunFam" id="1.20.1260.20:FF:000001">
    <property type="entry name" value="PPE family protein PPE41"/>
    <property type="match status" value="1"/>
</dbReference>
<dbReference type="PANTHER" id="PTHR46766">
    <property type="entry name" value="GLUTAMINE-RICH PROTEIN 2"/>
    <property type="match status" value="1"/>
</dbReference>
<dbReference type="AlphaFoldDB" id="A0A1E3SNI1"/>
<keyword evidence="4" id="KW-1185">Reference proteome</keyword>
<dbReference type="EMBL" id="MIHC01000042">
    <property type="protein sequence ID" value="ODR03701.1"/>
    <property type="molecule type" value="Genomic_DNA"/>
</dbReference>
<dbReference type="Proteomes" id="UP000094224">
    <property type="component" value="Unassembled WGS sequence"/>
</dbReference>
<feature type="domain" description="PPE" evidence="2">
    <location>
        <begin position="2"/>
        <end position="164"/>
    </location>
</feature>
<gene>
    <name evidence="3" type="ORF">BHQ21_20645</name>
</gene>
<dbReference type="PANTHER" id="PTHR46766:SF1">
    <property type="entry name" value="GLUTAMINE-RICH PROTEIN 2"/>
    <property type="match status" value="1"/>
</dbReference>
<dbReference type="InterPro" id="IPR000030">
    <property type="entry name" value="PPE_dom"/>
</dbReference>
<dbReference type="InterPro" id="IPR038332">
    <property type="entry name" value="PPE_sf"/>
</dbReference>
<protein>
    <recommendedName>
        <fullName evidence="2">PPE domain-containing protein</fullName>
    </recommendedName>
</protein>
<comment type="caution">
    <text evidence="3">The sequence shown here is derived from an EMBL/GenBank/DDBJ whole genome shotgun (WGS) entry which is preliminary data.</text>
</comment>
<evidence type="ECO:0000313" key="4">
    <source>
        <dbReference type="Proteomes" id="UP000094224"/>
    </source>
</evidence>
<name>A0A1E3SNI1_9MYCO</name>
<dbReference type="GO" id="GO:0052572">
    <property type="term" value="P:response to host immune response"/>
    <property type="evidence" value="ECO:0007669"/>
    <property type="project" value="TreeGrafter"/>
</dbReference>
<organism evidence="3 4">
    <name type="scientific">Mycobacterium sherrisii</name>
    <dbReference type="NCBI Taxonomy" id="243061"/>
    <lineage>
        <taxon>Bacteria</taxon>
        <taxon>Bacillati</taxon>
        <taxon>Actinomycetota</taxon>
        <taxon>Actinomycetes</taxon>
        <taxon>Mycobacteriales</taxon>
        <taxon>Mycobacteriaceae</taxon>
        <taxon>Mycobacterium</taxon>
        <taxon>Mycobacterium simiae complex</taxon>
    </lineage>
</organism>
<dbReference type="STRING" id="243061.AWC25_18290"/>
<dbReference type="SUPFAM" id="SSF140459">
    <property type="entry name" value="PE/PPE dimer-like"/>
    <property type="match status" value="1"/>
</dbReference>
<evidence type="ECO:0000313" key="3">
    <source>
        <dbReference type="EMBL" id="ODR03701.1"/>
    </source>
</evidence>
<evidence type="ECO:0000259" key="2">
    <source>
        <dbReference type="Pfam" id="PF00823"/>
    </source>
</evidence>
<evidence type="ECO:0000256" key="1">
    <source>
        <dbReference type="ARBA" id="ARBA00010652"/>
    </source>
</evidence>
<proteinExistence type="inferred from homology"/>
<dbReference type="OrthoDB" id="4535915at2"/>
<reference evidence="4" key="1">
    <citation type="submission" date="2016-09" db="EMBL/GenBank/DDBJ databases">
        <authorList>
            <person name="Greninger A.L."/>
            <person name="Jerome K.R."/>
            <person name="Mcnair B."/>
            <person name="Wallis C."/>
            <person name="Fang F."/>
        </authorList>
    </citation>
    <scope>NUCLEOTIDE SEQUENCE [LARGE SCALE GENOMIC DNA]</scope>
    <source>
        <strain evidence="4">BC1_M4</strain>
    </source>
</reference>